<protein>
    <submittedName>
        <fullName evidence="2">Uncharacterized protein</fullName>
    </submittedName>
</protein>
<keyword evidence="3" id="KW-1185">Reference proteome</keyword>
<evidence type="ECO:0000313" key="2">
    <source>
        <dbReference type="EMBL" id="MBW0555391.1"/>
    </source>
</evidence>
<gene>
    <name evidence="2" type="ORF">O181_095106</name>
</gene>
<organism evidence="2 3">
    <name type="scientific">Austropuccinia psidii MF-1</name>
    <dbReference type="NCBI Taxonomy" id="1389203"/>
    <lineage>
        <taxon>Eukaryota</taxon>
        <taxon>Fungi</taxon>
        <taxon>Dikarya</taxon>
        <taxon>Basidiomycota</taxon>
        <taxon>Pucciniomycotina</taxon>
        <taxon>Pucciniomycetes</taxon>
        <taxon>Pucciniales</taxon>
        <taxon>Sphaerophragmiaceae</taxon>
        <taxon>Austropuccinia</taxon>
    </lineage>
</organism>
<comment type="caution">
    <text evidence="2">The sequence shown here is derived from an EMBL/GenBank/DDBJ whole genome shotgun (WGS) entry which is preliminary data.</text>
</comment>
<dbReference type="Proteomes" id="UP000765509">
    <property type="component" value="Unassembled WGS sequence"/>
</dbReference>
<reference evidence="2" key="1">
    <citation type="submission" date="2021-03" db="EMBL/GenBank/DDBJ databases">
        <title>Draft genome sequence of rust myrtle Austropuccinia psidii MF-1, a brazilian biotype.</title>
        <authorList>
            <person name="Quecine M.C."/>
            <person name="Pachon D.M.R."/>
            <person name="Bonatelli M.L."/>
            <person name="Correr F.H."/>
            <person name="Franceschini L.M."/>
            <person name="Leite T.F."/>
            <person name="Margarido G.R.A."/>
            <person name="Almeida C.A."/>
            <person name="Ferrarezi J.A."/>
            <person name="Labate C.A."/>
        </authorList>
    </citation>
    <scope>NUCLEOTIDE SEQUENCE</scope>
    <source>
        <strain evidence="2">MF-1</strain>
    </source>
</reference>
<proteinExistence type="predicted"/>
<dbReference type="AlphaFoldDB" id="A0A9Q3J4S6"/>
<sequence>MISFNESKPDLNKVHIFVLKRKLERKSKNRYSLMVVSFRFEGTFQSPFSNTAGFPIRSTPPGTISSCFTFLIQSTKVLPSPTFTTTPEDGARAIDVSASDLEADLQSGPARLEDSRSPGVVSIWKKTVNTISCKNLNSVGVSSSLRRNPKPKISHQDSSRQGRSKSIKNDDATLKPISPVFPHVPSQDNLKVKGSSSIPQSWSMLLKGKLKKYKNFLRLLSRSFKEDVHPGYLNSLVEADPKPGWRLFFDWLKYIPVLYKSHTIPSYPNLNWKEVGTPRAACENLLSELDDGQYPLTFFQNLRYEKLLQDHGRQYGFAEMLKNYICDHENDFEQRKSIKMTITYSPD</sequence>
<name>A0A9Q3J4S6_9BASI</name>
<evidence type="ECO:0000313" key="3">
    <source>
        <dbReference type="Proteomes" id="UP000765509"/>
    </source>
</evidence>
<feature type="region of interest" description="Disordered" evidence="1">
    <location>
        <begin position="141"/>
        <end position="179"/>
    </location>
</feature>
<evidence type="ECO:0000256" key="1">
    <source>
        <dbReference type="SAM" id="MobiDB-lite"/>
    </source>
</evidence>
<dbReference type="EMBL" id="AVOT02062353">
    <property type="protein sequence ID" value="MBW0555391.1"/>
    <property type="molecule type" value="Genomic_DNA"/>
</dbReference>
<accession>A0A9Q3J4S6</accession>